<dbReference type="Proteomes" id="UP000317421">
    <property type="component" value="Unassembled WGS sequence"/>
</dbReference>
<proteinExistence type="predicted"/>
<evidence type="ECO:0000313" key="1">
    <source>
        <dbReference type="EMBL" id="TWT96720.1"/>
    </source>
</evidence>
<organism evidence="1 2">
    <name type="scientific">Botrimarina colliarenosi</name>
    <dbReference type="NCBI Taxonomy" id="2528001"/>
    <lineage>
        <taxon>Bacteria</taxon>
        <taxon>Pseudomonadati</taxon>
        <taxon>Planctomycetota</taxon>
        <taxon>Planctomycetia</taxon>
        <taxon>Pirellulales</taxon>
        <taxon>Lacipirellulaceae</taxon>
        <taxon>Botrimarina</taxon>
    </lineage>
</organism>
<dbReference type="OrthoDB" id="215069at2"/>
<reference evidence="1 2" key="1">
    <citation type="submission" date="2019-02" db="EMBL/GenBank/DDBJ databases">
        <title>Deep-cultivation of Planctomycetes and their phenomic and genomic characterization uncovers novel biology.</title>
        <authorList>
            <person name="Wiegand S."/>
            <person name="Jogler M."/>
            <person name="Boedeker C."/>
            <person name="Pinto D."/>
            <person name="Vollmers J."/>
            <person name="Rivas-Marin E."/>
            <person name="Kohn T."/>
            <person name="Peeters S.H."/>
            <person name="Heuer A."/>
            <person name="Rast P."/>
            <person name="Oberbeckmann S."/>
            <person name="Bunk B."/>
            <person name="Jeske O."/>
            <person name="Meyerdierks A."/>
            <person name="Storesund J.E."/>
            <person name="Kallscheuer N."/>
            <person name="Luecker S."/>
            <person name="Lage O.M."/>
            <person name="Pohl T."/>
            <person name="Merkel B.J."/>
            <person name="Hornburger P."/>
            <person name="Mueller R.-W."/>
            <person name="Bruemmer F."/>
            <person name="Labrenz M."/>
            <person name="Spormann A.M."/>
            <person name="Op Den Camp H."/>
            <person name="Overmann J."/>
            <person name="Amann R."/>
            <person name="Jetten M.S.M."/>
            <person name="Mascher T."/>
            <person name="Medema M.H."/>
            <person name="Devos D.P."/>
            <person name="Kaster A.-K."/>
            <person name="Ovreas L."/>
            <person name="Rohde M."/>
            <person name="Galperin M.Y."/>
            <person name="Jogler C."/>
        </authorList>
    </citation>
    <scope>NUCLEOTIDE SEQUENCE [LARGE SCALE GENOMIC DNA]</scope>
    <source>
        <strain evidence="1 2">Pla108</strain>
    </source>
</reference>
<comment type="caution">
    <text evidence="1">The sequence shown here is derived from an EMBL/GenBank/DDBJ whole genome shotgun (WGS) entry which is preliminary data.</text>
</comment>
<name>A0A5C6ABD6_9BACT</name>
<evidence type="ECO:0000313" key="2">
    <source>
        <dbReference type="Proteomes" id="UP000317421"/>
    </source>
</evidence>
<dbReference type="AlphaFoldDB" id="A0A5C6ABD6"/>
<dbReference type="RefSeq" id="WP_146445230.1">
    <property type="nucleotide sequence ID" value="NZ_SJPR01000003.1"/>
</dbReference>
<gene>
    <name evidence="1" type="ORF">Pla108_24940</name>
</gene>
<protein>
    <submittedName>
        <fullName evidence="1">Uncharacterized protein</fullName>
    </submittedName>
</protein>
<accession>A0A5C6ABD6</accession>
<sequence>MLFTEGSGPRSAGPRPICRRLGYRSGMGYIWALRTEAATLAAPSRQAPSSVPLPFLMPDPFDPYREALVVEEVTLWPGATRAAAGDWEPTRRRRFERLLHAEAASAAELHYVRVHTGFSRQITVQVADLDRLTGRLTSDA</sequence>
<keyword evidence="2" id="KW-1185">Reference proteome</keyword>
<dbReference type="EMBL" id="SJPR01000003">
    <property type="protein sequence ID" value="TWT96720.1"/>
    <property type="molecule type" value="Genomic_DNA"/>
</dbReference>